<evidence type="ECO:0000256" key="4">
    <source>
        <dbReference type="ARBA" id="ARBA00022989"/>
    </source>
</evidence>
<feature type="region of interest" description="Disordered" evidence="7">
    <location>
        <begin position="503"/>
        <end position="593"/>
    </location>
</feature>
<dbReference type="PaxDb" id="3218-PP1S91_167V6.2"/>
<reference evidence="8 10" key="2">
    <citation type="journal article" date="2018" name="Plant J.">
        <title>The Physcomitrella patens chromosome-scale assembly reveals moss genome structure and evolution.</title>
        <authorList>
            <person name="Lang D."/>
            <person name="Ullrich K.K."/>
            <person name="Murat F."/>
            <person name="Fuchs J."/>
            <person name="Jenkins J."/>
            <person name="Haas F.B."/>
            <person name="Piednoel M."/>
            <person name="Gundlach H."/>
            <person name="Van Bel M."/>
            <person name="Meyberg R."/>
            <person name="Vives C."/>
            <person name="Morata J."/>
            <person name="Symeonidi A."/>
            <person name="Hiss M."/>
            <person name="Muchero W."/>
            <person name="Kamisugi Y."/>
            <person name="Saleh O."/>
            <person name="Blanc G."/>
            <person name="Decker E.L."/>
            <person name="van Gessel N."/>
            <person name="Grimwood J."/>
            <person name="Hayes R.D."/>
            <person name="Graham S.W."/>
            <person name="Gunter L.E."/>
            <person name="McDaniel S.F."/>
            <person name="Hoernstein S.N.W."/>
            <person name="Larsson A."/>
            <person name="Li F.W."/>
            <person name="Perroud P.F."/>
            <person name="Phillips J."/>
            <person name="Ranjan P."/>
            <person name="Rokshar D.S."/>
            <person name="Rothfels C.J."/>
            <person name="Schneider L."/>
            <person name="Shu S."/>
            <person name="Stevenson D.W."/>
            <person name="Thummler F."/>
            <person name="Tillich M."/>
            <person name="Villarreal Aguilar J.C."/>
            <person name="Widiez T."/>
            <person name="Wong G.K."/>
            <person name="Wymore A."/>
            <person name="Zhang Y."/>
            <person name="Zimmer A.D."/>
            <person name="Quatrano R.S."/>
            <person name="Mayer K.F.X."/>
            <person name="Goodstein D."/>
            <person name="Casacuberta J.M."/>
            <person name="Vandepoele K."/>
            <person name="Reski R."/>
            <person name="Cuming A.C."/>
            <person name="Tuskan G.A."/>
            <person name="Maumus F."/>
            <person name="Salse J."/>
            <person name="Schmutz J."/>
            <person name="Rensing S.A."/>
        </authorList>
    </citation>
    <scope>NUCLEOTIDE SEQUENCE [LARGE SCALE GENOMIC DNA]</scope>
    <source>
        <strain evidence="9 10">cv. Gransden 2004</strain>
    </source>
</reference>
<feature type="coiled-coil region" evidence="6">
    <location>
        <begin position="271"/>
        <end position="402"/>
    </location>
</feature>
<dbReference type="GO" id="GO:0048250">
    <property type="term" value="P:iron import into the mitochondrion"/>
    <property type="evidence" value="ECO:0000318"/>
    <property type="project" value="GO_Central"/>
</dbReference>
<feature type="compositionally biased region" description="Basic residues" evidence="7">
    <location>
        <begin position="517"/>
        <end position="527"/>
    </location>
</feature>
<feature type="compositionally biased region" description="Polar residues" evidence="7">
    <location>
        <begin position="630"/>
        <end position="644"/>
    </location>
</feature>
<dbReference type="PANTHER" id="PTHR45758:SF4">
    <property type="entry name" value="MITOFERRIN-1"/>
    <property type="match status" value="1"/>
</dbReference>
<keyword evidence="4" id="KW-0812">Transmembrane</keyword>
<dbReference type="Gramene" id="Pp3c12_8670V3.2">
    <property type="protein sequence ID" value="Pp3c12_8670V3.2"/>
    <property type="gene ID" value="Pp3c12_8670"/>
</dbReference>
<feature type="region of interest" description="Disordered" evidence="7">
    <location>
        <begin position="626"/>
        <end position="651"/>
    </location>
</feature>
<keyword evidence="10" id="KW-1185">Reference proteome</keyword>
<evidence type="ECO:0000256" key="1">
    <source>
        <dbReference type="ARBA" id="ARBA00004225"/>
    </source>
</evidence>
<dbReference type="EnsemblPlants" id="Pp3c12_8670V3.1">
    <property type="protein sequence ID" value="Pp3c12_8670V3.1"/>
    <property type="gene ID" value="Pp3c12_8670"/>
</dbReference>
<comment type="similarity">
    <text evidence="2">Belongs to the mitochondrial carrier (TC 2.A.29) family.</text>
</comment>
<evidence type="ECO:0000256" key="3">
    <source>
        <dbReference type="ARBA" id="ARBA00022448"/>
    </source>
</evidence>
<keyword evidence="4" id="KW-0472">Membrane</keyword>
<feature type="compositionally biased region" description="Basic and acidic residues" evidence="7">
    <location>
        <begin position="504"/>
        <end position="513"/>
    </location>
</feature>
<dbReference type="AlphaFoldDB" id="A0A2K1JPY9"/>
<dbReference type="GO" id="GO:0015093">
    <property type="term" value="F:ferrous iron transmembrane transporter activity"/>
    <property type="evidence" value="ECO:0000318"/>
    <property type="project" value="GO_Central"/>
</dbReference>
<keyword evidence="3" id="KW-0813">Transport</keyword>
<keyword evidence="4" id="KW-1133">Transmembrane helix</keyword>
<name>A0A2K1JPY9_PHYPA</name>
<evidence type="ECO:0000313" key="8">
    <source>
        <dbReference type="EMBL" id="PNR43609.1"/>
    </source>
</evidence>
<feature type="coiled-coil region" evidence="6">
    <location>
        <begin position="144"/>
        <end position="178"/>
    </location>
</feature>
<dbReference type="GeneID" id="112289180"/>
<gene>
    <name evidence="9" type="primary">LOC112289180</name>
    <name evidence="8" type="ORF">PHYPA_015990</name>
</gene>
<dbReference type="Proteomes" id="UP000006727">
    <property type="component" value="Chromosome 12"/>
</dbReference>
<protein>
    <submittedName>
        <fullName evidence="8 9">Uncharacterized protein</fullName>
    </submittedName>
</protein>
<evidence type="ECO:0000256" key="2">
    <source>
        <dbReference type="ARBA" id="ARBA00006375"/>
    </source>
</evidence>
<dbReference type="GO" id="GO:0031966">
    <property type="term" value="C:mitochondrial membrane"/>
    <property type="evidence" value="ECO:0000318"/>
    <property type="project" value="GO_Central"/>
</dbReference>
<evidence type="ECO:0000313" key="10">
    <source>
        <dbReference type="Proteomes" id="UP000006727"/>
    </source>
</evidence>
<evidence type="ECO:0000256" key="5">
    <source>
        <dbReference type="ARBA" id="ARBA00023128"/>
    </source>
</evidence>
<dbReference type="Gramene" id="Pp3c12_8670V3.1">
    <property type="protein sequence ID" value="Pp3c12_8670V3.1"/>
    <property type="gene ID" value="Pp3c12_8670"/>
</dbReference>
<keyword evidence="5" id="KW-0496">Mitochondrion</keyword>
<proteinExistence type="inferred from homology"/>
<dbReference type="RefSeq" id="XP_024389942.1">
    <property type="nucleotide sequence ID" value="XM_024534174.2"/>
</dbReference>
<dbReference type="PANTHER" id="PTHR45758">
    <property type="entry name" value="MITOFERRIN-1-RELATED"/>
    <property type="match status" value="1"/>
</dbReference>
<accession>A0A2K1JPY9</accession>
<dbReference type="EnsemblPlants" id="Pp3c12_8670V3.2">
    <property type="protein sequence ID" value="Pp3c12_8670V3.2"/>
    <property type="gene ID" value="Pp3c12_8670"/>
</dbReference>
<sequence>MATRNGDCESVLQEPTTELSAPCYSQKSTHNYTKNDDHTWKSLPLESCLPSIAQRSISRCSLDASVGGEGLSHSEKQITWHSQREMLEKELYDCARAHKRSLVESAYEVSKLHVSFGLVKRQESLAKEKLEDAMVVVGKLQMKVDRLSSQLRHSDNENRKLNAELSTLRSDLDQQTADNAMLRRALEASKKSISSNFIEGISDVERLTKEAAPIIAQHEMQTKQLRKIEKNMSTGEGLVTDQTVLERWALENALHLATGQLQDLKRRLIDMDRLEADLSTTKLQLQKITDERDELLLRFEVATKEMQTSQKRVLGNEGCEAEHVQLAQMMDQLNAEKITLVQQLDLLRGELGRQNEISKNSQNEASKAVEARRECAKALKLVEDKEEEIEYYIKQLEVLREKNGMLRTQLDMEQQCKEAEVASLLGVHHQSPNQLSNNLNNSSKQGSAAIKTAVKSNMPSIEEFRHETTFPWLGYLTQHYAAQPQQDSTSNGKEKPAIEAQEEMPIHEPDRVSQHSKLPKKGSSRLSRRLDSQQSMDSDSVLSTTNKRVPNLLEEDHDGSNDDVAQSEKRTSARLKRPPVLLPNGTEPNQKMHSLNARKSLISEPDAQVLLRKGDRDDRTKSLLLAAGMTNPNLTPQRPSTAAKSGSRLPR</sequence>
<comment type="subcellular location">
    <subcellularLocation>
        <location evidence="1">Mitochondrion membrane</location>
        <topology evidence="1">Multi-pass membrane protein</topology>
    </subcellularLocation>
</comment>
<keyword evidence="6" id="KW-0175">Coiled coil</keyword>
<evidence type="ECO:0000313" key="9">
    <source>
        <dbReference type="EnsemblPlants" id="Pp3c12_8670V3.1"/>
    </source>
</evidence>
<feature type="compositionally biased region" description="Polar residues" evidence="7">
    <location>
        <begin position="536"/>
        <end position="548"/>
    </location>
</feature>
<reference evidence="8 10" key="1">
    <citation type="journal article" date="2008" name="Science">
        <title>The Physcomitrella genome reveals evolutionary insights into the conquest of land by plants.</title>
        <authorList>
            <person name="Rensing S."/>
            <person name="Lang D."/>
            <person name="Zimmer A."/>
            <person name="Terry A."/>
            <person name="Salamov A."/>
            <person name="Shapiro H."/>
            <person name="Nishiyama T."/>
            <person name="Perroud P.-F."/>
            <person name="Lindquist E."/>
            <person name="Kamisugi Y."/>
            <person name="Tanahashi T."/>
            <person name="Sakakibara K."/>
            <person name="Fujita T."/>
            <person name="Oishi K."/>
            <person name="Shin-I T."/>
            <person name="Kuroki Y."/>
            <person name="Toyoda A."/>
            <person name="Suzuki Y."/>
            <person name="Hashimoto A."/>
            <person name="Yamaguchi K."/>
            <person name="Sugano A."/>
            <person name="Kohara Y."/>
            <person name="Fujiyama A."/>
            <person name="Anterola A."/>
            <person name="Aoki S."/>
            <person name="Ashton N."/>
            <person name="Barbazuk W.B."/>
            <person name="Barker E."/>
            <person name="Bennetzen J."/>
            <person name="Bezanilla M."/>
            <person name="Blankenship R."/>
            <person name="Cho S.H."/>
            <person name="Dutcher S."/>
            <person name="Estelle M."/>
            <person name="Fawcett J.A."/>
            <person name="Gundlach H."/>
            <person name="Hanada K."/>
            <person name="Heyl A."/>
            <person name="Hicks K.A."/>
            <person name="Hugh J."/>
            <person name="Lohr M."/>
            <person name="Mayer K."/>
            <person name="Melkozernov A."/>
            <person name="Murata T."/>
            <person name="Nelson D."/>
            <person name="Pils B."/>
            <person name="Prigge M."/>
            <person name="Reiss B."/>
            <person name="Renner T."/>
            <person name="Rombauts S."/>
            <person name="Rushton P."/>
            <person name="Sanderfoot A."/>
            <person name="Schween G."/>
            <person name="Shiu S.-H."/>
            <person name="Stueber K."/>
            <person name="Theodoulou F.L."/>
            <person name="Tu H."/>
            <person name="Van de Peer Y."/>
            <person name="Verrier P.J."/>
            <person name="Waters E."/>
            <person name="Wood A."/>
            <person name="Yang L."/>
            <person name="Cove D."/>
            <person name="Cuming A."/>
            <person name="Hasebe M."/>
            <person name="Lucas S."/>
            <person name="Mishler D.B."/>
            <person name="Reski R."/>
            <person name="Grigoriev I."/>
            <person name="Quatrano R.S."/>
            <person name="Boore J.L."/>
        </authorList>
    </citation>
    <scope>NUCLEOTIDE SEQUENCE [LARGE SCALE GENOMIC DNA]</scope>
    <source>
        <strain evidence="9 10">cv. Gransden 2004</strain>
    </source>
</reference>
<organism evidence="8">
    <name type="scientific">Physcomitrium patens</name>
    <name type="common">Spreading-leaved earth moss</name>
    <name type="synonym">Physcomitrella patens</name>
    <dbReference type="NCBI Taxonomy" id="3218"/>
    <lineage>
        <taxon>Eukaryota</taxon>
        <taxon>Viridiplantae</taxon>
        <taxon>Streptophyta</taxon>
        <taxon>Embryophyta</taxon>
        <taxon>Bryophyta</taxon>
        <taxon>Bryophytina</taxon>
        <taxon>Bryopsida</taxon>
        <taxon>Funariidae</taxon>
        <taxon>Funariales</taxon>
        <taxon>Funariaceae</taxon>
        <taxon>Physcomitrium</taxon>
    </lineage>
</organism>
<dbReference type="EMBL" id="ABEU02000012">
    <property type="protein sequence ID" value="PNR43609.1"/>
    <property type="molecule type" value="Genomic_DNA"/>
</dbReference>
<evidence type="ECO:0000256" key="6">
    <source>
        <dbReference type="SAM" id="Coils"/>
    </source>
</evidence>
<reference evidence="9" key="3">
    <citation type="submission" date="2020-12" db="UniProtKB">
        <authorList>
            <consortium name="EnsemblPlants"/>
        </authorList>
    </citation>
    <scope>IDENTIFICATION</scope>
</reference>
<evidence type="ECO:0000256" key="7">
    <source>
        <dbReference type="SAM" id="MobiDB-lite"/>
    </source>
</evidence>